<dbReference type="InterPro" id="IPR013762">
    <property type="entry name" value="Integrase-like_cat_sf"/>
</dbReference>
<dbReference type="EMBL" id="MLHG01000029">
    <property type="protein sequence ID" value="OOF39981.1"/>
    <property type="molecule type" value="Genomic_DNA"/>
</dbReference>
<dbReference type="PANTHER" id="PTHR30349:SF94">
    <property type="entry name" value="INTEGRASE_RECOMBINASE HI_1414-RELATED"/>
    <property type="match status" value="1"/>
</dbReference>
<dbReference type="PROSITE" id="PS51898">
    <property type="entry name" value="TYR_RECOMBINASE"/>
    <property type="match status" value="1"/>
</dbReference>
<name>A0A1V3IGB1_9PAST</name>
<evidence type="ECO:0000256" key="1">
    <source>
        <dbReference type="ARBA" id="ARBA00022908"/>
    </source>
</evidence>
<accession>A0A1V3IGB1</accession>
<keyword evidence="1" id="KW-0229">DNA integration</keyword>
<dbReference type="CDD" id="cd00796">
    <property type="entry name" value="INT_Rci_Hp1_C"/>
    <property type="match status" value="1"/>
</dbReference>
<protein>
    <submittedName>
        <fullName evidence="7">Integrase</fullName>
    </submittedName>
</protein>
<dbReference type="STRING" id="1908257.BKK47_05455"/>
<evidence type="ECO:0000259" key="5">
    <source>
        <dbReference type="PROSITE" id="PS51898"/>
    </source>
</evidence>
<dbReference type="InterPro" id="IPR011010">
    <property type="entry name" value="DNA_brk_join_enz"/>
</dbReference>
<dbReference type="InterPro" id="IPR002104">
    <property type="entry name" value="Integrase_catalytic"/>
</dbReference>
<feature type="domain" description="Core-binding (CB)" evidence="6">
    <location>
        <begin position="54"/>
        <end position="133"/>
    </location>
</feature>
<keyword evidence="3" id="KW-0233">DNA recombination</keyword>
<keyword evidence="2 4" id="KW-0238">DNA-binding</keyword>
<feature type="domain" description="Tyr recombinase" evidence="5">
    <location>
        <begin position="155"/>
        <end position="328"/>
    </location>
</feature>
<evidence type="ECO:0000256" key="4">
    <source>
        <dbReference type="PROSITE-ProRule" id="PRU01248"/>
    </source>
</evidence>
<dbReference type="PANTHER" id="PTHR30349">
    <property type="entry name" value="PHAGE INTEGRASE-RELATED"/>
    <property type="match status" value="1"/>
</dbReference>
<evidence type="ECO:0000313" key="7">
    <source>
        <dbReference type="EMBL" id="OOF39981.1"/>
    </source>
</evidence>
<dbReference type="Gene3D" id="1.10.150.130">
    <property type="match status" value="1"/>
</dbReference>
<dbReference type="PROSITE" id="PS51900">
    <property type="entry name" value="CB"/>
    <property type="match status" value="1"/>
</dbReference>
<evidence type="ECO:0000256" key="3">
    <source>
        <dbReference type="ARBA" id="ARBA00023172"/>
    </source>
</evidence>
<keyword evidence="8" id="KW-1185">Reference proteome</keyword>
<evidence type="ECO:0000259" key="6">
    <source>
        <dbReference type="PROSITE" id="PS51900"/>
    </source>
</evidence>
<dbReference type="InterPro" id="IPR050090">
    <property type="entry name" value="Tyrosine_recombinase_XerCD"/>
</dbReference>
<dbReference type="GO" id="GO:0015074">
    <property type="term" value="P:DNA integration"/>
    <property type="evidence" value="ECO:0007669"/>
    <property type="project" value="UniProtKB-KW"/>
</dbReference>
<dbReference type="RefSeq" id="WP_162273577.1">
    <property type="nucleotide sequence ID" value="NZ_MLHG01000029.1"/>
</dbReference>
<reference evidence="7 8" key="1">
    <citation type="submission" date="2016-10" db="EMBL/GenBank/DDBJ databases">
        <title>Rodentibacter gen. nov. and new species.</title>
        <authorList>
            <person name="Christensen H."/>
        </authorList>
    </citation>
    <scope>NUCLEOTIDE SEQUENCE [LARGE SCALE GENOMIC DNA]</scope>
    <source>
        <strain evidence="7 8">Ppn418</strain>
    </source>
</reference>
<evidence type="ECO:0000256" key="2">
    <source>
        <dbReference type="ARBA" id="ARBA00023125"/>
    </source>
</evidence>
<organism evidence="7 8">
    <name type="scientific">Rodentibacter mrazii</name>
    <dbReference type="NCBI Taxonomy" id="1908257"/>
    <lineage>
        <taxon>Bacteria</taxon>
        <taxon>Pseudomonadati</taxon>
        <taxon>Pseudomonadota</taxon>
        <taxon>Gammaproteobacteria</taxon>
        <taxon>Pasteurellales</taxon>
        <taxon>Pasteurellaceae</taxon>
        <taxon>Rodentibacter</taxon>
    </lineage>
</organism>
<gene>
    <name evidence="7" type="ORF">BKK47_05455</name>
</gene>
<evidence type="ECO:0000313" key="8">
    <source>
        <dbReference type="Proteomes" id="UP000189426"/>
    </source>
</evidence>
<dbReference type="InterPro" id="IPR010998">
    <property type="entry name" value="Integrase_recombinase_N"/>
</dbReference>
<dbReference type="Proteomes" id="UP000189426">
    <property type="component" value="Unassembled WGS sequence"/>
</dbReference>
<dbReference type="Gene3D" id="1.10.443.10">
    <property type="entry name" value="Intergrase catalytic core"/>
    <property type="match status" value="1"/>
</dbReference>
<dbReference type="InterPro" id="IPR044068">
    <property type="entry name" value="CB"/>
</dbReference>
<dbReference type="GO" id="GO:0006310">
    <property type="term" value="P:DNA recombination"/>
    <property type="evidence" value="ECO:0007669"/>
    <property type="project" value="UniProtKB-KW"/>
</dbReference>
<proteinExistence type="predicted"/>
<dbReference type="AlphaFoldDB" id="A0A1V3IGB1"/>
<comment type="caution">
    <text evidence="7">The sequence shown here is derived from an EMBL/GenBank/DDBJ whole genome shotgun (WGS) entry which is preliminary data.</text>
</comment>
<sequence>MSTIRKRGDKWRVEIYKNGVRKSKTCATKAEATLWGAEEEKKMELQAQGLQPDTLFSDVIKRYLNEITPTKRGEKHEFNRLNRFLRHPITDKYISDVTRKDVENWIEERLGEVKSESVRRELSTIGHIFKIALERWGYIQKSPMIGVQLPEKGKPRTQRVTEEDIAAIVMVSGYVDTLKTAKARTAAAMLFAVETAMRAGEICSLSWDNVDLVKRTAFLPMTKNDTSRTVPLTKNAIAILERLKSEVGDDGLCFDIKSSVLDATFRKLKKLAEREYLHFHDTRREALTRLSRKVDVMTLAKISGHKDISILQNVYYAPDMAEVAGLLD</sequence>
<dbReference type="Pfam" id="PF00589">
    <property type="entry name" value="Phage_integrase"/>
    <property type="match status" value="1"/>
</dbReference>
<dbReference type="SUPFAM" id="SSF56349">
    <property type="entry name" value="DNA breaking-rejoining enzymes"/>
    <property type="match status" value="1"/>
</dbReference>
<dbReference type="GO" id="GO:0003677">
    <property type="term" value="F:DNA binding"/>
    <property type="evidence" value="ECO:0007669"/>
    <property type="project" value="UniProtKB-UniRule"/>
</dbReference>